<gene>
    <name evidence="4" type="ORF">DBRI00130_LOCUS3560</name>
</gene>
<sequence>MKSETSEAPFSFHCIICFDAFNLDDRYPVVLPCGHTYVCVQCAKRLDVCMECRRSLYLVIPKPLSKVETSPTPPTSPTPVIRCTPRSRHRQIQAMPVKSPQVEKIPLPLPKNLVMMSLMEAAQRKASFERNPSLDLKKARPGENVDDDESSVTDADIIDSIRLMSSPCGVYAVKEKNGLLVFPLDDDEDIIAVEGDIIKTLDSKLSRDAEHTINGGSNLVRERDCKIQSLSVSKGIKNWSKFLKRVVHKKPVFYAGGCMHATSCIKTTNLKYKTPTGPSGVSYKQRVQDMDLAVEICPTFSTTADKEHLDIQARSIGPPGVLYGQGVNVMDPAVEISLTPCTKAGMKQREMRQKPKTPFKISYGQRVQIVDFKGGVAKLQRGEGFIVADHSQLVKVEGPRGKACEIEGMLWTTRANKYVIKNRSSELEKTESLLLKELDKALLLKDQEPTILEALTTAEDRQDESSVSQDVDNGPAHTTSLRDGVEQYDPVSDTAACADKSPPPLGKQVEEEEEGIGTILSECAKMSGLEYLFTSTTYITFMTGYRNENNDVLKKEVT</sequence>
<evidence type="ECO:0000256" key="1">
    <source>
        <dbReference type="PROSITE-ProRule" id="PRU00175"/>
    </source>
</evidence>
<dbReference type="AlphaFoldDB" id="A0A7S4QJ00"/>
<dbReference type="PROSITE" id="PS50089">
    <property type="entry name" value="ZF_RING_2"/>
    <property type="match status" value="1"/>
</dbReference>
<feature type="domain" description="RING-type" evidence="3">
    <location>
        <begin position="14"/>
        <end position="53"/>
    </location>
</feature>
<dbReference type="Gene3D" id="3.30.40.10">
    <property type="entry name" value="Zinc/RING finger domain, C3HC4 (zinc finger)"/>
    <property type="match status" value="1"/>
</dbReference>
<dbReference type="SUPFAM" id="SSF57850">
    <property type="entry name" value="RING/U-box"/>
    <property type="match status" value="1"/>
</dbReference>
<organism evidence="4">
    <name type="scientific">Ditylum brightwellii</name>
    <dbReference type="NCBI Taxonomy" id="49249"/>
    <lineage>
        <taxon>Eukaryota</taxon>
        <taxon>Sar</taxon>
        <taxon>Stramenopiles</taxon>
        <taxon>Ochrophyta</taxon>
        <taxon>Bacillariophyta</taxon>
        <taxon>Mediophyceae</taxon>
        <taxon>Lithodesmiophycidae</taxon>
        <taxon>Lithodesmiales</taxon>
        <taxon>Lithodesmiaceae</taxon>
        <taxon>Ditylum</taxon>
    </lineage>
</organism>
<name>A0A7S4QJ00_9STRA</name>
<keyword evidence="1" id="KW-0479">Metal-binding</keyword>
<dbReference type="EMBL" id="HBNS01004390">
    <property type="protein sequence ID" value="CAE4585161.1"/>
    <property type="molecule type" value="Transcribed_RNA"/>
</dbReference>
<keyword evidence="1" id="KW-0862">Zinc</keyword>
<dbReference type="InterPro" id="IPR013083">
    <property type="entry name" value="Znf_RING/FYVE/PHD"/>
</dbReference>
<reference evidence="4" key="1">
    <citation type="submission" date="2021-01" db="EMBL/GenBank/DDBJ databases">
        <authorList>
            <person name="Corre E."/>
            <person name="Pelletier E."/>
            <person name="Niang G."/>
            <person name="Scheremetjew M."/>
            <person name="Finn R."/>
            <person name="Kale V."/>
            <person name="Holt S."/>
            <person name="Cochrane G."/>
            <person name="Meng A."/>
            <person name="Brown T."/>
            <person name="Cohen L."/>
        </authorList>
    </citation>
    <scope>NUCLEOTIDE SEQUENCE</scope>
    <source>
        <strain evidence="4">GSO104</strain>
    </source>
</reference>
<dbReference type="InterPro" id="IPR001841">
    <property type="entry name" value="Znf_RING"/>
</dbReference>
<feature type="compositionally biased region" description="Polar residues" evidence="2">
    <location>
        <begin position="465"/>
        <end position="481"/>
    </location>
</feature>
<feature type="region of interest" description="Disordered" evidence="2">
    <location>
        <begin position="456"/>
        <end position="513"/>
    </location>
</feature>
<evidence type="ECO:0000256" key="2">
    <source>
        <dbReference type="SAM" id="MobiDB-lite"/>
    </source>
</evidence>
<accession>A0A7S4QJ00</accession>
<keyword evidence="1" id="KW-0863">Zinc-finger</keyword>
<dbReference type="SMART" id="SM00184">
    <property type="entry name" value="RING"/>
    <property type="match status" value="1"/>
</dbReference>
<proteinExistence type="predicted"/>
<evidence type="ECO:0000259" key="3">
    <source>
        <dbReference type="PROSITE" id="PS50089"/>
    </source>
</evidence>
<dbReference type="Pfam" id="PF13920">
    <property type="entry name" value="zf-C3HC4_3"/>
    <property type="match status" value="1"/>
</dbReference>
<dbReference type="GO" id="GO:0008270">
    <property type="term" value="F:zinc ion binding"/>
    <property type="evidence" value="ECO:0007669"/>
    <property type="project" value="UniProtKB-KW"/>
</dbReference>
<protein>
    <recommendedName>
        <fullName evidence="3">RING-type domain-containing protein</fullName>
    </recommendedName>
</protein>
<feature type="region of interest" description="Disordered" evidence="2">
    <location>
        <begin position="132"/>
        <end position="151"/>
    </location>
</feature>
<evidence type="ECO:0000313" key="4">
    <source>
        <dbReference type="EMBL" id="CAE4585161.1"/>
    </source>
</evidence>